<reference evidence="3" key="1">
    <citation type="submission" date="2017-10" db="EMBL/GenBank/DDBJ databases">
        <authorList>
            <person name="Kravchenko I.K."/>
            <person name="Grouzdev D.S."/>
        </authorList>
    </citation>
    <scope>NUCLEOTIDE SEQUENCE [LARGE SCALE GENOMIC DNA]</scope>
    <source>
        <strain evidence="3">B2</strain>
    </source>
</reference>
<evidence type="ECO:0000256" key="1">
    <source>
        <dbReference type="SAM" id="SignalP"/>
    </source>
</evidence>
<name>A0A2B8BEH8_9PROT</name>
<evidence type="ECO:0000313" key="2">
    <source>
        <dbReference type="EMBL" id="PGH56180.1"/>
    </source>
</evidence>
<dbReference type="PANTHER" id="PTHR39335:SF1">
    <property type="entry name" value="BLL4220 PROTEIN"/>
    <property type="match status" value="1"/>
</dbReference>
<dbReference type="GO" id="GO:0043448">
    <property type="term" value="P:alkane catabolic process"/>
    <property type="evidence" value="ECO:0007669"/>
    <property type="project" value="TreeGrafter"/>
</dbReference>
<dbReference type="AlphaFoldDB" id="A0A2B8BEH8"/>
<organism evidence="2 3">
    <name type="scientific">Azospirillum palustre</name>
    <dbReference type="NCBI Taxonomy" id="2044885"/>
    <lineage>
        <taxon>Bacteria</taxon>
        <taxon>Pseudomonadati</taxon>
        <taxon>Pseudomonadota</taxon>
        <taxon>Alphaproteobacteria</taxon>
        <taxon>Rhodospirillales</taxon>
        <taxon>Azospirillaceae</taxon>
        <taxon>Azospirillum</taxon>
    </lineage>
</organism>
<accession>A0A2B8BEH8</accession>
<evidence type="ECO:0008006" key="4">
    <source>
        <dbReference type="Google" id="ProtNLM"/>
    </source>
</evidence>
<feature type="signal peptide" evidence="1">
    <location>
        <begin position="1"/>
        <end position="28"/>
    </location>
</feature>
<dbReference type="Pfam" id="PF03640">
    <property type="entry name" value="Lipoprotein_15"/>
    <property type="match status" value="2"/>
</dbReference>
<keyword evidence="3" id="KW-1185">Reference proteome</keyword>
<dbReference type="PIRSF" id="PIRSF029720">
    <property type="entry name" value="UCP029720"/>
    <property type="match status" value="1"/>
</dbReference>
<dbReference type="OrthoDB" id="9800666at2"/>
<keyword evidence="1" id="KW-0732">Signal</keyword>
<proteinExistence type="predicted"/>
<sequence>MKSALRIAAAIGLGAVLSGAPVIAPAFAQDKEPAMTGKTAMGPVLTDAKGMTLYVFDKDGAGKSACNGPCATNWPPLMAPASAKPMGKYSVVTRDDGSRQWAYNGKPLYSWAKDAKPGDTTGDGVNNVWHVAKP</sequence>
<dbReference type="RefSeq" id="WP_098737145.1">
    <property type="nucleotide sequence ID" value="NZ_PDKW01000041.1"/>
</dbReference>
<dbReference type="InterPro" id="IPR014558">
    <property type="entry name" value="UCP029720"/>
</dbReference>
<gene>
    <name evidence="2" type="ORF">CRT60_14555</name>
</gene>
<comment type="caution">
    <text evidence="2">The sequence shown here is derived from an EMBL/GenBank/DDBJ whole genome shotgun (WGS) entry which is preliminary data.</text>
</comment>
<dbReference type="Proteomes" id="UP000225379">
    <property type="component" value="Unassembled WGS sequence"/>
</dbReference>
<protein>
    <recommendedName>
        <fullName evidence="4">ATP-binding protein</fullName>
    </recommendedName>
</protein>
<evidence type="ECO:0000313" key="3">
    <source>
        <dbReference type="Proteomes" id="UP000225379"/>
    </source>
</evidence>
<dbReference type="PANTHER" id="PTHR39335">
    <property type="entry name" value="BLL4220 PROTEIN"/>
    <property type="match status" value="1"/>
</dbReference>
<dbReference type="EMBL" id="PDKW01000041">
    <property type="protein sequence ID" value="PGH56180.1"/>
    <property type="molecule type" value="Genomic_DNA"/>
</dbReference>
<feature type="chain" id="PRO_5018050334" description="ATP-binding protein" evidence="1">
    <location>
        <begin position="29"/>
        <end position="134"/>
    </location>
</feature>
<dbReference type="InterPro" id="IPR005297">
    <property type="entry name" value="Lipoprotein_repeat"/>
</dbReference>